<dbReference type="AlphaFoldDB" id="E2B4Q0"/>
<dbReference type="EMBL" id="GL445584">
    <property type="protein sequence ID" value="EFN89331.1"/>
    <property type="molecule type" value="Genomic_DNA"/>
</dbReference>
<name>E2B4Q0_HARSA</name>
<evidence type="ECO:0000313" key="2">
    <source>
        <dbReference type="Proteomes" id="UP000008237"/>
    </source>
</evidence>
<keyword evidence="2" id="KW-1185">Reference proteome</keyword>
<gene>
    <name evidence="1" type="ORF">EAI_07651</name>
</gene>
<proteinExistence type="predicted"/>
<organism evidence="2">
    <name type="scientific">Harpegnathos saltator</name>
    <name type="common">Jerdon's jumping ant</name>
    <dbReference type="NCBI Taxonomy" id="610380"/>
    <lineage>
        <taxon>Eukaryota</taxon>
        <taxon>Metazoa</taxon>
        <taxon>Ecdysozoa</taxon>
        <taxon>Arthropoda</taxon>
        <taxon>Hexapoda</taxon>
        <taxon>Insecta</taxon>
        <taxon>Pterygota</taxon>
        <taxon>Neoptera</taxon>
        <taxon>Endopterygota</taxon>
        <taxon>Hymenoptera</taxon>
        <taxon>Apocrita</taxon>
        <taxon>Aculeata</taxon>
        <taxon>Formicoidea</taxon>
        <taxon>Formicidae</taxon>
        <taxon>Ponerinae</taxon>
        <taxon>Ponerini</taxon>
        <taxon>Harpegnathos</taxon>
    </lineage>
</organism>
<sequence length="139" mass="15930">MACPIWWTRKSRNQAAFVKPAGHPREAQGCLDKDALKRDTLLLPHEPYGILRNKALIRLCSEVTGFKVYHNITVLIKSQRIQSSQTDDCIFTYNYKLVDLDAARLRGTLQRADEMLYKVTVACPIMLCIVRDLHLDNNV</sequence>
<evidence type="ECO:0000313" key="1">
    <source>
        <dbReference type="EMBL" id="EFN89331.1"/>
    </source>
</evidence>
<dbReference type="InParanoid" id="E2B4Q0"/>
<accession>E2B4Q0</accession>
<reference evidence="1 2" key="1">
    <citation type="journal article" date="2010" name="Science">
        <title>Genomic comparison of the ants Camponotus floridanus and Harpegnathos saltator.</title>
        <authorList>
            <person name="Bonasio R."/>
            <person name="Zhang G."/>
            <person name="Ye C."/>
            <person name="Mutti N.S."/>
            <person name="Fang X."/>
            <person name="Qin N."/>
            <person name="Donahue G."/>
            <person name="Yang P."/>
            <person name="Li Q."/>
            <person name="Li C."/>
            <person name="Zhang P."/>
            <person name="Huang Z."/>
            <person name="Berger S.L."/>
            <person name="Reinberg D."/>
            <person name="Wang J."/>
            <person name="Liebig J."/>
        </authorList>
    </citation>
    <scope>NUCLEOTIDE SEQUENCE [LARGE SCALE GENOMIC DNA]</scope>
    <source>
        <strain evidence="1 2">R22 G/1</strain>
    </source>
</reference>
<dbReference type="Proteomes" id="UP000008237">
    <property type="component" value="Unassembled WGS sequence"/>
</dbReference>
<protein>
    <submittedName>
        <fullName evidence="1">Uncharacterized protein</fullName>
    </submittedName>
</protein>